<dbReference type="AlphaFoldDB" id="A0A915KPS7"/>
<feature type="transmembrane region" description="Helical" evidence="1">
    <location>
        <begin position="20"/>
        <end position="51"/>
    </location>
</feature>
<dbReference type="InterPro" id="IPR036513">
    <property type="entry name" value="STAS_dom_sf"/>
</dbReference>
<keyword evidence="1" id="KW-0812">Transmembrane</keyword>
<accession>A0A915KPS7</accession>
<protein>
    <submittedName>
        <fullName evidence="4">STAS domain-containing protein</fullName>
    </submittedName>
</protein>
<organism evidence="3 4">
    <name type="scientific">Romanomermis culicivorax</name>
    <name type="common">Nematode worm</name>
    <dbReference type="NCBI Taxonomy" id="13658"/>
    <lineage>
        <taxon>Eukaryota</taxon>
        <taxon>Metazoa</taxon>
        <taxon>Ecdysozoa</taxon>
        <taxon>Nematoda</taxon>
        <taxon>Enoplea</taxon>
        <taxon>Dorylaimia</taxon>
        <taxon>Mermithida</taxon>
        <taxon>Mermithoidea</taxon>
        <taxon>Mermithidae</taxon>
        <taxon>Romanomermis</taxon>
    </lineage>
</organism>
<dbReference type="SUPFAM" id="SSF52091">
    <property type="entry name" value="SpoIIaa-like"/>
    <property type="match status" value="1"/>
</dbReference>
<dbReference type="Pfam" id="PF01740">
    <property type="entry name" value="STAS"/>
    <property type="match status" value="1"/>
</dbReference>
<dbReference type="OMA" id="YNECEEI"/>
<dbReference type="InterPro" id="IPR002645">
    <property type="entry name" value="STAS_dom"/>
</dbReference>
<evidence type="ECO:0000256" key="1">
    <source>
        <dbReference type="SAM" id="Phobius"/>
    </source>
</evidence>
<dbReference type="InterPro" id="IPR001902">
    <property type="entry name" value="SLC26A/SulP_fam"/>
</dbReference>
<dbReference type="PROSITE" id="PS50801">
    <property type="entry name" value="STAS"/>
    <property type="match status" value="1"/>
</dbReference>
<keyword evidence="3" id="KW-1185">Reference proteome</keyword>
<dbReference type="Gene3D" id="3.30.750.24">
    <property type="entry name" value="STAS domain"/>
    <property type="match status" value="1"/>
</dbReference>
<sequence>MIFQINQLPSLWRRSKIDFLIWIVTFTSVVLFDVSCGLIIGVAFAMMTVLFRSQWPDSICLGNVPGTEIYKGVNAYRNDGIVGPVVELPGIKIYRFESPLYFANAALFKEQLYHKTKCDPIEMKSRRLNAKLRLETDSLQRPMISKSNIDELDGTHEGRVINGVDLSSDTKDEIDSLFAVIIDCSSFPYMDLSGVETLRQVYEEYSKIGVRVIFCSVKGKNEIRNRILCDS</sequence>
<dbReference type="Proteomes" id="UP000887565">
    <property type="component" value="Unplaced"/>
</dbReference>
<evidence type="ECO:0000313" key="4">
    <source>
        <dbReference type="WBParaSite" id="nRc.2.0.1.t40075-RA"/>
    </source>
</evidence>
<dbReference type="GO" id="GO:0055085">
    <property type="term" value="P:transmembrane transport"/>
    <property type="evidence" value="ECO:0007669"/>
    <property type="project" value="InterPro"/>
</dbReference>
<feature type="domain" description="STAS" evidence="2">
    <location>
        <begin position="81"/>
        <end position="231"/>
    </location>
</feature>
<dbReference type="WBParaSite" id="nRc.2.0.1.t40075-RA">
    <property type="protein sequence ID" value="nRc.2.0.1.t40075-RA"/>
    <property type="gene ID" value="nRc.2.0.1.g40075"/>
</dbReference>
<dbReference type="CDD" id="cd07042">
    <property type="entry name" value="STAS_SulP_like_sulfate_transporter"/>
    <property type="match status" value="1"/>
</dbReference>
<name>A0A915KPS7_ROMCU</name>
<evidence type="ECO:0000313" key="3">
    <source>
        <dbReference type="Proteomes" id="UP000887565"/>
    </source>
</evidence>
<dbReference type="GO" id="GO:0016020">
    <property type="term" value="C:membrane"/>
    <property type="evidence" value="ECO:0007669"/>
    <property type="project" value="InterPro"/>
</dbReference>
<reference evidence="4" key="1">
    <citation type="submission" date="2022-11" db="UniProtKB">
        <authorList>
            <consortium name="WormBaseParasite"/>
        </authorList>
    </citation>
    <scope>IDENTIFICATION</scope>
</reference>
<dbReference type="PANTHER" id="PTHR11814">
    <property type="entry name" value="SULFATE TRANSPORTER"/>
    <property type="match status" value="1"/>
</dbReference>
<proteinExistence type="predicted"/>
<keyword evidence="1" id="KW-0472">Membrane</keyword>
<keyword evidence="1" id="KW-1133">Transmembrane helix</keyword>
<evidence type="ECO:0000259" key="2">
    <source>
        <dbReference type="PROSITE" id="PS50801"/>
    </source>
</evidence>